<comment type="caution">
    <text evidence="1">The sequence shown here is derived from an EMBL/GenBank/DDBJ whole genome shotgun (WGS) entry which is preliminary data.</text>
</comment>
<dbReference type="PANTHER" id="PTHR34387:SF1">
    <property type="entry name" value="PERIPLASMIC IMMUNOGENIC PROTEIN"/>
    <property type="match status" value="1"/>
</dbReference>
<organism evidence="1 3">
    <name type="scientific">Sinomonas halotolerans</name>
    <dbReference type="NCBI Taxonomy" id="1644133"/>
    <lineage>
        <taxon>Bacteria</taxon>
        <taxon>Bacillati</taxon>
        <taxon>Actinomycetota</taxon>
        <taxon>Actinomycetes</taxon>
        <taxon>Micrococcales</taxon>
        <taxon>Micrococcaceae</taxon>
        <taxon>Sinomonas</taxon>
    </lineage>
</organism>
<dbReference type="RefSeq" id="WP_345882672.1">
    <property type="nucleotide sequence ID" value="NZ_JBDFRB010000001.1"/>
</dbReference>
<dbReference type="PANTHER" id="PTHR34387">
    <property type="entry name" value="SLR1258 PROTEIN"/>
    <property type="match status" value="1"/>
</dbReference>
<dbReference type="Gene3D" id="3.30.70.2970">
    <property type="entry name" value="Protein of unknown function (DUF541), domain 2"/>
    <property type="match status" value="1"/>
</dbReference>
<keyword evidence="3" id="KW-1185">Reference proteome</keyword>
<dbReference type="InterPro" id="IPR052022">
    <property type="entry name" value="26kDa_periplasmic_antigen"/>
</dbReference>
<dbReference type="Pfam" id="PF04402">
    <property type="entry name" value="SIMPL"/>
    <property type="match status" value="1"/>
</dbReference>
<dbReference type="EMBL" id="JBDFRB010000001">
    <property type="protein sequence ID" value="MEN2743206.1"/>
    <property type="molecule type" value="Genomic_DNA"/>
</dbReference>
<accession>A0ABU9WVM5</accession>
<evidence type="ECO:0000313" key="2">
    <source>
        <dbReference type="EMBL" id="MEN2745952.1"/>
    </source>
</evidence>
<reference evidence="1 3" key="1">
    <citation type="submission" date="2024-05" db="EMBL/GenBank/DDBJ databases">
        <title>Sinomonas sp. nov., isolated from a waste landfill.</title>
        <authorList>
            <person name="Zhao Y."/>
        </authorList>
    </citation>
    <scope>NUCLEOTIDE SEQUENCE [LARGE SCALE GENOMIC DNA]</scope>
    <source>
        <strain evidence="1 3">CCTCC AB2014300</strain>
    </source>
</reference>
<dbReference type="EMBL" id="JBDFRB010000021">
    <property type="protein sequence ID" value="MEN2745952.1"/>
    <property type="molecule type" value="Genomic_DNA"/>
</dbReference>
<gene>
    <name evidence="1" type="ORF">ABCQ75_01465</name>
    <name evidence="2" type="ORF">ABCQ75_15605</name>
</gene>
<evidence type="ECO:0000313" key="1">
    <source>
        <dbReference type="EMBL" id="MEN2743206.1"/>
    </source>
</evidence>
<name>A0ABU9WVM5_9MICC</name>
<proteinExistence type="predicted"/>
<dbReference type="Proteomes" id="UP001422074">
    <property type="component" value="Unassembled WGS sequence"/>
</dbReference>
<dbReference type="Gene3D" id="3.30.110.170">
    <property type="entry name" value="Protein of unknown function (DUF541), domain 1"/>
    <property type="match status" value="1"/>
</dbReference>
<evidence type="ECO:0000313" key="3">
    <source>
        <dbReference type="Proteomes" id="UP001422074"/>
    </source>
</evidence>
<dbReference type="InterPro" id="IPR007497">
    <property type="entry name" value="SIMPL/DUF541"/>
</dbReference>
<protein>
    <submittedName>
        <fullName evidence="1">SIMPL domain-containing protein</fullName>
    </submittedName>
</protein>
<sequence length="221" mass="22168">MTPEEAAPRGAHTVTVVGTGSARLVPDRALVRLGIETRSVHLSEAYARAASAARAVVDAATGAGVDRVDLATSGLGVTSETAWSEGHGPHVTGYATTTSLTLAVRDLDRVGALLEAVVAAGGDALRIHGLALEASDAAAAEAAAQEAAWKDALAAAERLARLAGRRLGRVVSIDAGTAQGGPGEPVPLRRVAFAAVGEAMPVEAGTAEVAATLTAVWELEG</sequence>